<dbReference type="EMBL" id="MDYQ01000199">
    <property type="protein sequence ID" value="PRP79048.1"/>
    <property type="molecule type" value="Genomic_DNA"/>
</dbReference>
<comment type="caution">
    <text evidence="1">The sequence shown here is derived from an EMBL/GenBank/DDBJ whole genome shotgun (WGS) entry which is preliminary data.</text>
</comment>
<proteinExistence type="predicted"/>
<protein>
    <submittedName>
        <fullName evidence="1">Uncharacterized protein</fullName>
    </submittedName>
</protein>
<reference evidence="1 2" key="1">
    <citation type="journal article" date="2018" name="Genome Biol. Evol.">
        <title>Multiple Roots of Fruiting Body Formation in Amoebozoa.</title>
        <authorList>
            <person name="Hillmann F."/>
            <person name="Forbes G."/>
            <person name="Novohradska S."/>
            <person name="Ferling I."/>
            <person name="Riege K."/>
            <person name="Groth M."/>
            <person name="Westermann M."/>
            <person name="Marz M."/>
            <person name="Spaller T."/>
            <person name="Winckler T."/>
            <person name="Schaap P."/>
            <person name="Glockner G."/>
        </authorList>
    </citation>
    <scope>NUCLEOTIDE SEQUENCE [LARGE SCALE GENOMIC DNA]</scope>
    <source>
        <strain evidence="1 2">Jena</strain>
    </source>
</reference>
<dbReference type="Proteomes" id="UP000241769">
    <property type="component" value="Unassembled WGS sequence"/>
</dbReference>
<name>A0A2P6N528_9EUKA</name>
<gene>
    <name evidence="1" type="ORF">PROFUN_13126</name>
</gene>
<accession>A0A2P6N528</accession>
<keyword evidence="2" id="KW-1185">Reference proteome</keyword>
<evidence type="ECO:0000313" key="2">
    <source>
        <dbReference type="Proteomes" id="UP000241769"/>
    </source>
</evidence>
<dbReference type="AlphaFoldDB" id="A0A2P6N528"/>
<sequence length="85" mass="10014">MFLADTKRNTTLNANLTKKRDHRLSFACKCYQSWRYLRPTHMPLLAMPLCGKATIIWDAVFSTQSVQSMLWAHKSLQMFCREFIN</sequence>
<evidence type="ECO:0000313" key="1">
    <source>
        <dbReference type="EMBL" id="PRP79048.1"/>
    </source>
</evidence>
<dbReference type="InParanoid" id="A0A2P6N528"/>
<organism evidence="1 2">
    <name type="scientific">Planoprotostelium fungivorum</name>
    <dbReference type="NCBI Taxonomy" id="1890364"/>
    <lineage>
        <taxon>Eukaryota</taxon>
        <taxon>Amoebozoa</taxon>
        <taxon>Evosea</taxon>
        <taxon>Variosea</taxon>
        <taxon>Cavosteliida</taxon>
        <taxon>Cavosteliaceae</taxon>
        <taxon>Planoprotostelium</taxon>
    </lineage>
</organism>